<keyword evidence="2 7" id="KW-0963">Cytoplasm</keyword>
<evidence type="ECO:0000256" key="1">
    <source>
        <dbReference type="ARBA" id="ARBA00013860"/>
    </source>
</evidence>
<keyword evidence="6 7" id="KW-0804">Transcription</keyword>
<dbReference type="InterPro" id="IPR035642">
    <property type="entry name" value="MraZ_N"/>
</dbReference>
<dbReference type="InterPro" id="IPR037914">
    <property type="entry name" value="SpoVT-AbrB_sf"/>
</dbReference>
<dbReference type="KEGG" id="rch:RUM_14980"/>
<dbReference type="CDD" id="cd16320">
    <property type="entry name" value="MraZ_N"/>
    <property type="match status" value="1"/>
</dbReference>
<gene>
    <name evidence="7" type="primary">mraZ</name>
    <name evidence="9" type="ordered locus">RUM_14980</name>
</gene>
<evidence type="ECO:0000256" key="2">
    <source>
        <dbReference type="ARBA" id="ARBA00022490"/>
    </source>
</evidence>
<dbReference type="InterPro" id="IPR035644">
    <property type="entry name" value="MraZ_C"/>
</dbReference>
<dbReference type="OrthoDB" id="9807753at2"/>
<proteinExistence type="inferred from homology"/>
<dbReference type="CDD" id="cd16321">
    <property type="entry name" value="MraZ_C"/>
    <property type="match status" value="1"/>
</dbReference>
<dbReference type="InterPro" id="IPR003444">
    <property type="entry name" value="MraZ"/>
</dbReference>
<evidence type="ECO:0000256" key="4">
    <source>
        <dbReference type="ARBA" id="ARBA00023015"/>
    </source>
</evidence>
<protein>
    <recommendedName>
        <fullName evidence="1 7">Transcriptional regulator MraZ</fullName>
    </recommendedName>
</protein>
<comment type="subunit">
    <text evidence="7">Forms oligomers.</text>
</comment>
<reference evidence="9" key="1">
    <citation type="submission" date="2010-03" db="EMBL/GenBank/DDBJ databases">
        <title>The genome sequence of Ruminococcus sp. 18P13.</title>
        <authorList>
            <consortium name="metaHIT consortium -- http://www.metahit.eu/"/>
            <person name="Pajon A."/>
            <person name="Turner K."/>
            <person name="Parkhill J."/>
            <person name="Bernalier A."/>
        </authorList>
    </citation>
    <scope>NUCLEOTIDE SEQUENCE [LARGE SCALE GENOMIC DNA]</scope>
    <source>
        <strain evidence="9">Type strain: 18P13</strain>
    </source>
</reference>
<organism evidence="9 10">
    <name type="scientific">Ruminococcus champanellensis (strain DSM 18848 / JCM 17042 / KCTC 15320 / 18P13)</name>
    <dbReference type="NCBI Taxonomy" id="213810"/>
    <lineage>
        <taxon>Bacteria</taxon>
        <taxon>Bacillati</taxon>
        <taxon>Bacillota</taxon>
        <taxon>Clostridia</taxon>
        <taxon>Eubacteriales</taxon>
        <taxon>Oscillospiraceae</taxon>
        <taxon>Ruminococcus</taxon>
    </lineage>
</organism>
<dbReference type="PATRIC" id="fig|213810.4.peg.1395"/>
<feature type="domain" description="SpoVT-AbrB" evidence="8">
    <location>
        <begin position="3"/>
        <end position="46"/>
    </location>
</feature>
<dbReference type="PANTHER" id="PTHR34701">
    <property type="entry name" value="TRANSCRIPTIONAL REGULATOR MRAZ"/>
    <property type="match status" value="1"/>
</dbReference>
<dbReference type="EMBL" id="FP929052">
    <property type="protein sequence ID" value="CBL17595.1"/>
    <property type="molecule type" value="Genomic_DNA"/>
</dbReference>
<dbReference type="GO" id="GO:2000143">
    <property type="term" value="P:negative regulation of DNA-templated transcription initiation"/>
    <property type="evidence" value="ECO:0007669"/>
    <property type="project" value="TreeGrafter"/>
</dbReference>
<evidence type="ECO:0000313" key="10">
    <source>
        <dbReference type="Proteomes" id="UP000007054"/>
    </source>
</evidence>
<dbReference type="AlphaFoldDB" id="D4LDA0"/>
<comment type="similarity">
    <text evidence="7">Belongs to the MraZ family.</text>
</comment>
<keyword evidence="3" id="KW-0677">Repeat</keyword>
<dbReference type="GO" id="GO:0009295">
    <property type="term" value="C:nucleoid"/>
    <property type="evidence" value="ECO:0007669"/>
    <property type="project" value="UniProtKB-SubCell"/>
</dbReference>
<keyword evidence="5 7" id="KW-0238">DNA-binding</keyword>
<evidence type="ECO:0000313" key="9">
    <source>
        <dbReference type="EMBL" id="CBL17595.1"/>
    </source>
</evidence>
<feature type="domain" description="SpoVT-AbrB" evidence="8">
    <location>
        <begin position="73"/>
        <end position="116"/>
    </location>
</feature>
<evidence type="ECO:0000259" key="8">
    <source>
        <dbReference type="PROSITE" id="PS51740"/>
    </source>
</evidence>
<dbReference type="RefSeq" id="WP_015558501.1">
    <property type="nucleotide sequence ID" value="NC_021039.1"/>
</dbReference>
<sequence length="138" mass="15639">MGEYLHNMDAKGRVSFPTKLREILGETFYVTKTIDKHCLTVYPQEEWEKLSNKVAQLPQAKSANIRRVLFSGAGELNPDKQGRVLIPQHLREYAGLDKDVMVIGACNVAEIWDKAAWDDFNGSFDTADLMEVMGEYNV</sequence>
<evidence type="ECO:0000256" key="5">
    <source>
        <dbReference type="ARBA" id="ARBA00023125"/>
    </source>
</evidence>
<keyword evidence="10" id="KW-1185">Reference proteome</keyword>
<dbReference type="Pfam" id="PF02381">
    <property type="entry name" value="MraZ"/>
    <property type="match status" value="2"/>
</dbReference>
<dbReference type="STRING" id="213810.RUM_14980"/>
<dbReference type="HAMAP" id="MF_01008">
    <property type="entry name" value="MraZ"/>
    <property type="match status" value="1"/>
</dbReference>
<dbReference type="Gene3D" id="3.40.1550.20">
    <property type="entry name" value="Transcriptional regulator MraZ domain"/>
    <property type="match status" value="1"/>
</dbReference>
<dbReference type="NCBIfam" id="TIGR00242">
    <property type="entry name" value="division/cell wall cluster transcriptional repressor MraZ"/>
    <property type="match status" value="1"/>
</dbReference>
<dbReference type="HOGENOM" id="CLU_107907_0_5_9"/>
<reference evidence="9" key="2">
    <citation type="submission" date="2010-03" db="EMBL/GenBank/DDBJ databases">
        <authorList>
            <person name="Pajon A."/>
        </authorList>
    </citation>
    <scope>NUCLEOTIDE SEQUENCE</scope>
    <source>
        <strain evidence="9">Type strain: 18P13</strain>
    </source>
</reference>
<dbReference type="GO" id="GO:0003700">
    <property type="term" value="F:DNA-binding transcription factor activity"/>
    <property type="evidence" value="ECO:0007669"/>
    <property type="project" value="UniProtKB-UniRule"/>
</dbReference>
<dbReference type="Proteomes" id="UP000007054">
    <property type="component" value="Chromosome"/>
</dbReference>
<dbReference type="InterPro" id="IPR020603">
    <property type="entry name" value="MraZ_dom"/>
</dbReference>
<dbReference type="GeneID" id="83156219"/>
<dbReference type="PROSITE" id="PS51740">
    <property type="entry name" value="SPOVT_ABRB"/>
    <property type="match status" value="2"/>
</dbReference>
<accession>D4LDA0</accession>
<comment type="subcellular location">
    <subcellularLocation>
        <location evidence="7">Cytoplasm</location>
        <location evidence="7">Nucleoid</location>
    </subcellularLocation>
</comment>
<dbReference type="SUPFAM" id="SSF89447">
    <property type="entry name" value="AbrB/MazE/MraZ-like"/>
    <property type="match status" value="1"/>
</dbReference>
<name>D4LDA0_RUMC1</name>
<dbReference type="GO" id="GO:0005737">
    <property type="term" value="C:cytoplasm"/>
    <property type="evidence" value="ECO:0007669"/>
    <property type="project" value="UniProtKB-UniRule"/>
</dbReference>
<evidence type="ECO:0000256" key="7">
    <source>
        <dbReference type="HAMAP-Rule" id="MF_01008"/>
    </source>
</evidence>
<evidence type="ECO:0000256" key="3">
    <source>
        <dbReference type="ARBA" id="ARBA00022737"/>
    </source>
</evidence>
<keyword evidence="4 7" id="KW-0805">Transcription regulation</keyword>
<dbReference type="InterPro" id="IPR038619">
    <property type="entry name" value="MraZ_sf"/>
</dbReference>
<evidence type="ECO:0000256" key="6">
    <source>
        <dbReference type="ARBA" id="ARBA00023163"/>
    </source>
</evidence>
<dbReference type="InterPro" id="IPR007159">
    <property type="entry name" value="SpoVT-AbrB_dom"/>
</dbReference>
<dbReference type="BioCyc" id="RCHA213810:RUM_RS07285-MONOMER"/>
<dbReference type="GO" id="GO:0000976">
    <property type="term" value="F:transcription cis-regulatory region binding"/>
    <property type="evidence" value="ECO:0007669"/>
    <property type="project" value="TreeGrafter"/>
</dbReference>
<dbReference type="PANTHER" id="PTHR34701:SF1">
    <property type="entry name" value="TRANSCRIPTIONAL REGULATOR MRAZ"/>
    <property type="match status" value="1"/>
</dbReference>